<dbReference type="EMBL" id="JAFICZ010000001">
    <property type="protein sequence ID" value="MBP1293657.1"/>
    <property type="molecule type" value="Genomic_DNA"/>
</dbReference>
<evidence type="ECO:0000313" key="2">
    <source>
        <dbReference type="EMBL" id="MBP1293657.1"/>
    </source>
</evidence>
<name>A0A8I1Y5P4_BRAEL</name>
<dbReference type="RefSeq" id="WP_145972837.1">
    <property type="nucleotide sequence ID" value="NZ_CP126003.1"/>
</dbReference>
<protein>
    <submittedName>
        <fullName evidence="2">Uncharacterized protein</fullName>
    </submittedName>
</protein>
<organism evidence="2 3">
    <name type="scientific">Bradyrhizobium elkanii</name>
    <dbReference type="NCBI Taxonomy" id="29448"/>
    <lineage>
        <taxon>Bacteria</taxon>
        <taxon>Pseudomonadati</taxon>
        <taxon>Pseudomonadota</taxon>
        <taxon>Alphaproteobacteria</taxon>
        <taxon>Hyphomicrobiales</taxon>
        <taxon>Nitrobacteraceae</taxon>
        <taxon>Bradyrhizobium</taxon>
    </lineage>
</organism>
<comment type="caution">
    <text evidence="2">The sequence shown here is derived from an EMBL/GenBank/DDBJ whole genome shotgun (WGS) entry which is preliminary data.</text>
</comment>
<gene>
    <name evidence="2" type="ORF">JOH49_003410</name>
</gene>
<evidence type="ECO:0000313" key="3">
    <source>
        <dbReference type="Proteomes" id="UP000673383"/>
    </source>
</evidence>
<dbReference type="AlphaFoldDB" id="A0A8I1Y5P4"/>
<feature type="compositionally biased region" description="Basic and acidic residues" evidence="1">
    <location>
        <begin position="1"/>
        <end position="10"/>
    </location>
</feature>
<dbReference type="Proteomes" id="UP000673383">
    <property type="component" value="Unassembled WGS sequence"/>
</dbReference>
<evidence type="ECO:0000256" key="1">
    <source>
        <dbReference type="SAM" id="MobiDB-lite"/>
    </source>
</evidence>
<sequence>MSRFRAEDYRGRKKKRASSRPRSAYLSLGVRRTTPEVFRQLYADGTPEKIWLSLDASDFENAEYADFLVGTGDISPQRLWIRSARLTQQRSMYAG</sequence>
<feature type="region of interest" description="Disordered" evidence="1">
    <location>
        <begin position="1"/>
        <end position="23"/>
    </location>
</feature>
<reference evidence="2" key="1">
    <citation type="submission" date="2021-02" db="EMBL/GenBank/DDBJ databases">
        <title>Genomic Encyclopedia of Type Strains, Phase IV (KMG-V): Genome sequencing to study the core and pangenomes of soil and plant-associated prokaryotes.</title>
        <authorList>
            <person name="Whitman W."/>
        </authorList>
    </citation>
    <scope>NUCLEOTIDE SEQUENCE</scope>
    <source>
        <strain evidence="2">USDA 406</strain>
    </source>
</reference>
<proteinExistence type="predicted"/>
<accession>A0A8I1Y5P4</accession>